<reference evidence="7" key="1">
    <citation type="submission" date="2015-07" db="EMBL/GenBank/DDBJ databases">
        <title>Genome sequencing of Sunxiuqinia dokdonensis strain SK.</title>
        <authorList>
            <person name="Ahn S."/>
            <person name="Kim B.-C."/>
        </authorList>
    </citation>
    <scope>NUCLEOTIDE SEQUENCE [LARGE SCALE GENOMIC DNA]</scope>
    <source>
        <strain evidence="7">SK</strain>
    </source>
</reference>
<dbReference type="AlphaFoldDB" id="A0A0L8VA26"/>
<accession>A0A0L8VA26</accession>
<dbReference type="PATRIC" id="fig|1409788.3.peg.1982"/>
<evidence type="ECO:0000256" key="3">
    <source>
        <dbReference type="SAM" id="SignalP"/>
    </source>
</evidence>
<dbReference type="InterPro" id="IPR017853">
    <property type="entry name" value="GH"/>
</dbReference>
<keyword evidence="3" id="KW-0732">Signal</keyword>
<dbReference type="InterPro" id="IPR051816">
    <property type="entry name" value="Glycosyl_Hydrolase_31"/>
</dbReference>
<dbReference type="PANTHER" id="PTHR43863:SF2">
    <property type="entry name" value="MALTASE-GLUCOAMYLASE"/>
    <property type="match status" value="1"/>
</dbReference>
<dbReference type="InterPro" id="IPR013780">
    <property type="entry name" value="Glyco_hydro_b"/>
</dbReference>
<feature type="domain" description="Glycosyl hydrolase family 31 C-terminal" evidence="5">
    <location>
        <begin position="579"/>
        <end position="664"/>
    </location>
</feature>
<evidence type="ECO:0000313" key="7">
    <source>
        <dbReference type="Proteomes" id="UP000036958"/>
    </source>
</evidence>
<evidence type="ECO:0000259" key="5">
    <source>
        <dbReference type="Pfam" id="PF21365"/>
    </source>
</evidence>
<dbReference type="GO" id="GO:0030246">
    <property type="term" value="F:carbohydrate binding"/>
    <property type="evidence" value="ECO:0007669"/>
    <property type="project" value="InterPro"/>
</dbReference>
<evidence type="ECO:0000256" key="2">
    <source>
        <dbReference type="RuleBase" id="RU361185"/>
    </source>
</evidence>
<dbReference type="Gene3D" id="2.60.40.1180">
    <property type="entry name" value="Golgi alpha-mannosidase II"/>
    <property type="match status" value="1"/>
</dbReference>
<evidence type="ECO:0000313" key="6">
    <source>
        <dbReference type="EMBL" id="KOH45306.1"/>
    </source>
</evidence>
<comment type="caution">
    <text evidence="6">The sequence shown here is derived from an EMBL/GenBank/DDBJ whole genome shotgun (WGS) entry which is preliminary data.</text>
</comment>
<dbReference type="EMBL" id="LGIA01000146">
    <property type="protein sequence ID" value="KOH45306.1"/>
    <property type="molecule type" value="Genomic_DNA"/>
</dbReference>
<comment type="similarity">
    <text evidence="1 2">Belongs to the glycosyl hydrolase 31 family.</text>
</comment>
<feature type="domain" description="Glycoside hydrolase family 31 TIM barrel" evidence="4">
    <location>
        <begin position="245"/>
        <end position="570"/>
    </location>
</feature>
<dbReference type="GO" id="GO:0005975">
    <property type="term" value="P:carbohydrate metabolic process"/>
    <property type="evidence" value="ECO:0007669"/>
    <property type="project" value="InterPro"/>
</dbReference>
<dbReference type="SUPFAM" id="SSF74650">
    <property type="entry name" value="Galactose mutarotase-like"/>
    <property type="match status" value="1"/>
</dbReference>
<evidence type="ECO:0000259" key="4">
    <source>
        <dbReference type="Pfam" id="PF01055"/>
    </source>
</evidence>
<proteinExistence type="inferred from homology"/>
<dbReference type="Pfam" id="PF01055">
    <property type="entry name" value="Glyco_hydro_31_2nd"/>
    <property type="match status" value="1"/>
</dbReference>
<feature type="signal peptide" evidence="3">
    <location>
        <begin position="1"/>
        <end position="21"/>
    </location>
</feature>
<dbReference type="Proteomes" id="UP000036958">
    <property type="component" value="Unassembled WGS sequence"/>
</dbReference>
<feature type="chain" id="PRO_5005591555" evidence="3">
    <location>
        <begin position="22"/>
        <end position="699"/>
    </location>
</feature>
<name>A0A0L8VA26_9BACT</name>
<dbReference type="PANTHER" id="PTHR43863">
    <property type="entry name" value="HYDROLASE, PUTATIVE (AFU_ORTHOLOGUE AFUA_1G03140)-RELATED"/>
    <property type="match status" value="1"/>
</dbReference>
<sequence>MIDAGQLRFLLALLFFTTIQACNSPQSVSVLNSGDDSFAALQIFNPYGEGLTISPGEETGAIGYQHSGEIRWVKGEPEVSKQQGASSYRWNSGGEIVVLELVEKDKELELTFRLENSEEEPASWFLKTTAAPNEYFTGIFERVVDGPQTKSWEEGMTTGLNLRGEKVEVKLKPTVSAYAPFYISSENYALFVHGTWPGVIDFCKENPDLVQISFEGPEFSFSLMMDENPAELVKRHALETGPSFVPPKWAFGPWRWRDEHVNRTTHFDGSPVHAPYNSDLVEDILMMEAYDIPVTAYWIDRPWGPGVRGFDDYLVDEERLPKFEEMIGWLNAKKVEVMLWIGPFVMGDMADVAEEREYDLVSSEWKNSRQVLMDFTNEEACQWWAENGPAKLAKMGVKGYKLDRADGEKLRDSLHLKTSIGTTYRENFNDYPRQYVKAAYEAIQPVLGDDFILFPRAQYTGSAKYGALWAGDTGNPAEGLRSALIGMQRCAVMGYPIWGSDTGGYPKRMEREATMRWMGFACFSPIMEVGPTNNLGFWGMNYEPSFDQELLAIWRFYSKLRMSLVDYTYHFAQVAHDTGMPVARPLFLEYPDQPESWNDWATYLYGDDLLVSVVWEDGKSSHRLYLPAGETWINLWTNEELEGGTYVEVEAPVHQTPVFLKKGSNLVLPDFNQLYDESVRITSVKYKMSDLEAGEGWVN</sequence>
<dbReference type="InterPro" id="IPR000322">
    <property type="entry name" value="Glyco_hydro_31_TIM"/>
</dbReference>
<keyword evidence="7" id="KW-1185">Reference proteome</keyword>
<dbReference type="CDD" id="cd14752">
    <property type="entry name" value="GH31_N"/>
    <property type="match status" value="1"/>
</dbReference>
<dbReference type="SUPFAM" id="SSF51011">
    <property type="entry name" value="Glycosyl hydrolase domain"/>
    <property type="match status" value="1"/>
</dbReference>
<dbReference type="Pfam" id="PF21365">
    <property type="entry name" value="Glyco_hydro_31_3rd"/>
    <property type="match status" value="1"/>
</dbReference>
<dbReference type="Gene3D" id="2.60.40.1760">
    <property type="entry name" value="glycosyl hydrolase (family 31)"/>
    <property type="match status" value="1"/>
</dbReference>
<gene>
    <name evidence="6" type="ORF">NC99_19140</name>
</gene>
<dbReference type="STRING" id="1409788.NC99_19140"/>
<organism evidence="6 7">
    <name type="scientific">Sunxiuqinia dokdonensis</name>
    <dbReference type="NCBI Taxonomy" id="1409788"/>
    <lineage>
        <taxon>Bacteria</taxon>
        <taxon>Pseudomonadati</taxon>
        <taxon>Bacteroidota</taxon>
        <taxon>Bacteroidia</taxon>
        <taxon>Marinilabiliales</taxon>
        <taxon>Prolixibacteraceae</taxon>
        <taxon>Sunxiuqinia</taxon>
    </lineage>
</organism>
<evidence type="ECO:0000256" key="1">
    <source>
        <dbReference type="ARBA" id="ARBA00007806"/>
    </source>
</evidence>
<keyword evidence="2 6" id="KW-0378">Hydrolase</keyword>
<protein>
    <submittedName>
        <fullName evidence="6">Glycoside hydrolase family 31</fullName>
    </submittedName>
</protein>
<dbReference type="InterPro" id="IPR048395">
    <property type="entry name" value="Glyco_hydro_31_C"/>
</dbReference>
<keyword evidence="2" id="KW-0326">Glycosidase</keyword>
<dbReference type="SUPFAM" id="SSF51445">
    <property type="entry name" value="(Trans)glycosidases"/>
    <property type="match status" value="1"/>
</dbReference>
<dbReference type="GO" id="GO:0004553">
    <property type="term" value="F:hydrolase activity, hydrolyzing O-glycosyl compounds"/>
    <property type="evidence" value="ECO:0007669"/>
    <property type="project" value="InterPro"/>
</dbReference>
<dbReference type="Gene3D" id="3.20.20.80">
    <property type="entry name" value="Glycosidases"/>
    <property type="match status" value="1"/>
</dbReference>
<dbReference type="InterPro" id="IPR011013">
    <property type="entry name" value="Gal_mutarotase_sf_dom"/>
</dbReference>